<dbReference type="EMBL" id="KL363289">
    <property type="protein sequence ID" value="KFD48575.1"/>
    <property type="molecule type" value="Genomic_DNA"/>
</dbReference>
<proteinExistence type="predicted"/>
<gene>
    <name evidence="1" type="ORF">M513_10509</name>
    <name evidence="2" type="ORF">M514_10509</name>
</gene>
<dbReference type="Proteomes" id="UP000030764">
    <property type="component" value="Unassembled WGS sequence"/>
</dbReference>
<evidence type="ECO:0000313" key="3">
    <source>
        <dbReference type="Proteomes" id="UP000030764"/>
    </source>
</evidence>
<dbReference type="Proteomes" id="UP000030758">
    <property type="component" value="Unassembled WGS sequence"/>
</dbReference>
<sequence>MKTVLCHNGYPEYLIDSNLVRRLQHLNNTGDASRPTPDRNITIPLSFYPGICQVTSVSWSASTDRPT</sequence>
<protein>
    <submittedName>
        <fullName evidence="2">Uncharacterized protein</fullName>
    </submittedName>
</protein>
<name>A0A085N3B6_9BILA</name>
<keyword evidence="3" id="KW-1185">Reference proteome</keyword>
<evidence type="ECO:0000313" key="1">
    <source>
        <dbReference type="EMBL" id="KFD48575.1"/>
    </source>
</evidence>
<accession>A0A085N3B6</accession>
<evidence type="ECO:0000313" key="2">
    <source>
        <dbReference type="EMBL" id="KFD63962.1"/>
    </source>
</evidence>
<dbReference type="AlphaFoldDB" id="A0A085N3B6"/>
<organism evidence="2">
    <name type="scientific">Trichuris suis</name>
    <name type="common">pig whipworm</name>
    <dbReference type="NCBI Taxonomy" id="68888"/>
    <lineage>
        <taxon>Eukaryota</taxon>
        <taxon>Metazoa</taxon>
        <taxon>Ecdysozoa</taxon>
        <taxon>Nematoda</taxon>
        <taxon>Enoplea</taxon>
        <taxon>Dorylaimia</taxon>
        <taxon>Trichinellida</taxon>
        <taxon>Trichuridae</taxon>
        <taxon>Trichuris</taxon>
    </lineage>
</organism>
<reference evidence="2 3" key="1">
    <citation type="journal article" date="2014" name="Nat. Genet.">
        <title>Genome and transcriptome of the porcine whipworm Trichuris suis.</title>
        <authorList>
            <person name="Jex A.R."/>
            <person name="Nejsum P."/>
            <person name="Schwarz E.M."/>
            <person name="Hu L."/>
            <person name="Young N.D."/>
            <person name="Hall R.S."/>
            <person name="Korhonen P.K."/>
            <person name="Liao S."/>
            <person name="Thamsborg S."/>
            <person name="Xia J."/>
            <person name="Xu P."/>
            <person name="Wang S."/>
            <person name="Scheerlinck J.P."/>
            <person name="Hofmann A."/>
            <person name="Sternberg P.W."/>
            <person name="Wang J."/>
            <person name="Gasser R.B."/>
        </authorList>
    </citation>
    <scope>NUCLEOTIDE SEQUENCE [LARGE SCALE GENOMIC DNA]</scope>
    <source>
        <strain evidence="2">DCEP-RM93F</strain>
        <strain evidence="1">DCEP-RM93M</strain>
    </source>
</reference>
<dbReference type="EMBL" id="KL367563">
    <property type="protein sequence ID" value="KFD63962.1"/>
    <property type="molecule type" value="Genomic_DNA"/>
</dbReference>